<keyword evidence="3" id="KW-1185">Reference proteome</keyword>
<feature type="region of interest" description="Disordered" evidence="1">
    <location>
        <begin position="1"/>
        <end position="21"/>
    </location>
</feature>
<reference evidence="2 3" key="1">
    <citation type="submission" date="2018-03" db="EMBL/GenBank/DDBJ databases">
        <title>Genomic Encyclopedia of Archaeal and Bacterial Type Strains, Phase II (KMG-II): from individual species to whole genera.</title>
        <authorList>
            <person name="Goeker M."/>
        </authorList>
    </citation>
    <scope>NUCLEOTIDE SEQUENCE [LARGE SCALE GENOMIC DNA]</scope>
    <source>
        <strain evidence="2 3">DSM 19711</strain>
    </source>
</reference>
<evidence type="ECO:0000313" key="3">
    <source>
        <dbReference type="Proteomes" id="UP000238083"/>
    </source>
</evidence>
<protein>
    <submittedName>
        <fullName evidence="2">Uncharacterized protein</fullName>
    </submittedName>
</protein>
<dbReference type="AlphaFoldDB" id="A0A2T0QWS8"/>
<accession>A0A2T0QWS8</accession>
<feature type="region of interest" description="Disordered" evidence="1">
    <location>
        <begin position="73"/>
        <end position="111"/>
    </location>
</feature>
<comment type="caution">
    <text evidence="2">The sequence shown here is derived from an EMBL/GenBank/DDBJ whole genome shotgun (WGS) entry which is preliminary data.</text>
</comment>
<evidence type="ECO:0000256" key="1">
    <source>
        <dbReference type="SAM" id="MobiDB-lite"/>
    </source>
</evidence>
<dbReference type="Proteomes" id="UP000238083">
    <property type="component" value="Unassembled WGS sequence"/>
</dbReference>
<gene>
    <name evidence="2" type="ORF">CLV37_11937</name>
</gene>
<organism evidence="2 3">
    <name type="scientific">Kineococcus rhizosphaerae</name>
    <dbReference type="NCBI Taxonomy" id="559628"/>
    <lineage>
        <taxon>Bacteria</taxon>
        <taxon>Bacillati</taxon>
        <taxon>Actinomycetota</taxon>
        <taxon>Actinomycetes</taxon>
        <taxon>Kineosporiales</taxon>
        <taxon>Kineosporiaceae</taxon>
        <taxon>Kineococcus</taxon>
    </lineage>
</organism>
<dbReference type="RefSeq" id="WP_146149586.1">
    <property type="nucleotide sequence ID" value="NZ_PVZF01000019.1"/>
</dbReference>
<proteinExistence type="predicted"/>
<evidence type="ECO:0000313" key="2">
    <source>
        <dbReference type="EMBL" id="PRY09929.1"/>
    </source>
</evidence>
<name>A0A2T0QWS8_9ACTN</name>
<sequence>MRTPAPTIASNRPEGVDPRTDACGQQRRVRELSSGERAALGITSNLDDLEALLDDAHYLAAREDATYWNEEGQEIDPDDCVGVAGSPALEPVDRDHSHTGPFSLRTRHARQ</sequence>
<dbReference type="EMBL" id="PVZF01000019">
    <property type="protein sequence ID" value="PRY09929.1"/>
    <property type="molecule type" value="Genomic_DNA"/>
</dbReference>